<proteinExistence type="predicted"/>
<reference evidence="1 2" key="1">
    <citation type="submission" date="2018-01" db="EMBL/GenBank/DDBJ databases">
        <authorList>
            <person name="Gaut B.S."/>
            <person name="Morton B.R."/>
            <person name="Clegg M.T."/>
            <person name="Duvall M.R."/>
        </authorList>
    </citation>
    <scope>NUCLEOTIDE SEQUENCE [LARGE SCALE GENOMIC DNA]</scope>
    <source>
        <strain evidence="1">Cupriavidus taiwanensis cmp 52</strain>
    </source>
</reference>
<dbReference type="Proteomes" id="UP000256805">
    <property type="component" value="Unassembled WGS sequence"/>
</dbReference>
<protein>
    <submittedName>
        <fullName evidence="1">Uncharacterized protein</fullName>
    </submittedName>
</protein>
<evidence type="ECO:0000313" key="2">
    <source>
        <dbReference type="Proteomes" id="UP000256805"/>
    </source>
</evidence>
<gene>
    <name evidence="1" type="ORF">CBM2634_U70003</name>
</gene>
<organism evidence="1 2">
    <name type="scientific">Cupriavidus taiwanensis</name>
    <dbReference type="NCBI Taxonomy" id="164546"/>
    <lineage>
        <taxon>Bacteria</taxon>
        <taxon>Pseudomonadati</taxon>
        <taxon>Pseudomonadota</taxon>
        <taxon>Betaproteobacteria</taxon>
        <taxon>Burkholderiales</taxon>
        <taxon>Burkholderiaceae</taxon>
        <taxon>Cupriavidus</taxon>
    </lineage>
</organism>
<accession>A0A375JEP8</accession>
<dbReference type="EMBL" id="OVTA01000136">
    <property type="protein sequence ID" value="SPS03041.1"/>
    <property type="molecule type" value="Genomic_DNA"/>
</dbReference>
<name>A0A375JEP8_9BURK</name>
<evidence type="ECO:0000313" key="1">
    <source>
        <dbReference type="EMBL" id="SPS03041.1"/>
    </source>
</evidence>
<sequence>MDDRRSPLFRLLAFDRPNGHGNGLGIDRLDSVSLPDAVQACRIAYHQNHGASLWPLQGDGSGVGVRGNEVSRDGHFPAD</sequence>
<dbReference type="AlphaFoldDB" id="A0A375JEP8"/>